<feature type="transmembrane region" description="Helical" evidence="1">
    <location>
        <begin position="12"/>
        <end position="30"/>
    </location>
</feature>
<gene>
    <name evidence="2" type="ORF">MBAV_005095</name>
</gene>
<evidence type="ECO:0000256" key="1">
    <source>
        <dbReference type="SAM" id="Phobius"/>
    </source>
</evidence>
<organism evidence="2 3">
    <name type="scientific">Candidatus Magnetobacterium bavaricum</name>
    <dbReference type="NCBI Taxonomy" id="29290"/>
    <lineage>
        <taxon>Bacteria</taxon>
        <taxon>Pseudomonadati</taxon>
        <taxon>Nitrospirota</taxon>
        <taxon>Thermodesulfovibrionia</taxon>
        <taxon>Thermodesulfovibrionales</taxon>
        <taxon>Candidatus Magnetobacteriaceae</taxon>
        <taxon>Candidatus Magnetobacterium</taxon>
    </lineage>
</organism>
<evidence type="ECO:0000313" key="2">
    <source>
        <dbReference type="EMBL" id="KJU82711.1"/>
    </source>
</evidence>
<dbReference type="AlphaFoldDB" id="A0A0F3GLD9"/>
<keyword evidence="1" id="KW-1133">Transmembrane helix</keyword>
<proteinExistence type="predicted"/>
<name>A0A0F3GLD9_9BACT</name>
<keyword evidence="1" id="KW-0472">Membrane</keyword>
<dbReference type="Proteomes" id="UP000033423">
    <property type="component" value="Unassembled WGS sequence"/>
</dbReference>
<dbReference type="EMBL" id="LACI01002199">
    <property type="protein sequence ID" value="KJU82711.1"/>
    <property type="molecule type" value="Genomic_DNA"/>
</dbReference>
<reference evidence="2 3" key="1">
    <citation type="submission" date="2015-02" db="EMBL/GenBank/DDBJ databases">
        <title>Single-cell genomics of uncultivated deep-branching MTB reveals a conserved set of magnetosome genes.</title>
        <authorList>
            <person name="Kolinko S."/>
            <person name="Richter M."/>
            <person name="Glockner F.O."/>
            <person name="Brachmann A."/>
            <person name="Schuler D."/>
        </authorList>
    </citation>
    <scope>NUCLEOTIDE SEQUENCE [LARGE SCALE GENOMIC DNA]</scope>
    <source>
        <strain evidence="2">TM-1</strain>
    </source>
</reference>
<evidence type="ECO:0000313" key="3">
    <source>
        <dbReference type="Proteomes" id="UP000033423"/>
    </source>
</evidence>
<keyword evidence="3" id="KW-1185">Reference proteome</keyword>
<keyword evidence="1" id="KW-0812">Transmembrane</keyword>
<sequence length="50" mass="6167">MNNRSWLKPSIFACYFAFVYEHLFIPVATINRINCCFKSLYSFYVYWHDF</sequence>
<accession>A0A0F3GLD9</accession>
<protein>
    <submittedName>
        <fullName evidence="2">Uncharacterized protein</fullName>
    </submittedName>
</protein>
<comment type="caution">
    <text evidence="2">The sequence shown here is derived from an EMBL/GenBank/DDBJ whole genome shotgun (WGS) entry which is preliminary data.</text>
</comment>